<dbReference type="PANTHER" id="PTHR43812">
    <property type="entry name" value="BLR2425 PROTEIN"/>
    <property type="match status" value="1"/>
</dbReference>
<comment type="caution">
    <text evidence="1">The sequence shown here is derived from an EMBL/GenBank/DDBJ whole genome shotgun (WGS) entry which is preliminary data.</text>
</comment>
<proteinExistence type="predicted"/>
<evidence type="ECO:0008006" key="3">
    <source>
        <dbReference type="Google" id="ProtNLM"/>
    </source>
</evidence>
<dbReference type="Gene3D" id="2.30.110.10">
    <property type="entry name" value="Electron Transport, Fmn-binding Protein, Chain A"/>
    <property type="match status" value="1"/>
</dbReference>
<dbReference type="VEuPathDB" id="FungiDB:SI65_09989"/>
<dbReference type="STRING" id="573508.A0A1E3B142"/>
<sequence length="127" mass="14655">MFYQPGTTPHNLPHDPFKVLLSPSFLQNEVHRMLTCNTGLRGPPPNRLDQHQIPRWPRQPRPYSQFTNLTFDPPYVMFSANQTRKDTVVNAETTGHFVWNLATYDLREAVNISAEQVPYGTDEFARA</sequence>
<accession>A0A1E3B142</accession>
<evidence type="ECO:0000313" key="1">
    <source>
        <dbReference type="EMBL" id="ODM14644.1"/>
    </source>
</evidence>
<dbReference type="PANTHER" id="PTHR43812:SF2">
    <property type="entry name" value="FLAVIN REDUCTASE LIKE DOMAIN-CONTAINING PROTEIN"/>
    <property type="match status" value="1"/>
</dbReference>
<reference evidence="1 2" key="1">
    <citation type="journal article" date="2016" name="BMC Genomics">
        <title>Comparative genomic and transcriptomic analyses of the Fuzhuan brick tea-fermentation fungus Aspergillus cristatus.</title>
        <authorList>
            <person name="Ge Y."/>
            <person name="Wang Y."/>
            <person name="Liu Y."/>
            <person name="Tan Y."/>
            <person name="Ren X."/>
            <person name="Zhang X."/>
            <person name="Hyde K.D."/>
            <person name="Liu Y."/>
            <person name="Liu Z."/>
        </authorList>
    </citation>
    <scope>NUCLEOTIDE SEQUENCE [LARGE SCALE GENOMIC DNA]</scope>
    <source>
        <strain evidence="1 2">GZAAS20.1005</strain>
    </source>
</reference>
<name>A0A1E3B142_ASPCR</name>
<gene>
    <name evidence="1" type="ORF">SI65_09989</name>
</gene>
<evidence type="ECO:0000313" key="2">
    <source>
        <dbReference type="Proteomes" id="UP000094569"/>
    </source>
</evidence>
<dbReference type="OrthoDB" id="298012at2759"/>
<protein>
    <recommendedName>
        <fullName evidence="3">Flavin reductase like domain-containing protein</fullName>
    </recommendedName>
</protein>
<organism evidence="1 2">
    <name type="scientific">Aspergillus cristatus</name>
    <name type="common">Chinese Fuzhuan brick tea-fermentation fungus</name>
    <name type="synonym">Eurotium cristatum</name>
    <dbReference type="NCBI Taxonomy" id="573508"/>
    <lineage>
        <taxon>Eukaryota</taxon>
        <taxon>Fungi</taxon>
        <taxon>Dikarya</taxon>
        <taxon>Ascomycota</taxon>
        <taxon>Pezizomycotina</taxon>
        <taxon>Eurotiomycetes</taxon>
        <taxon>Eurotiomycetidae</taxon>
        <taxon>Eurotiales</taxon>
        <taxon>Aspergillaceae</taxon>
        <taxon>Aspergillus</taxon>
        <taxon>Aspergillus subgen. Aspergillus</taxon>
    </lineage>
</organism>
<dbReference type="InterPro" id="IPR012349">
    <property type="entry name" value="Split_barrel_FMN-bd"/>
</dbReference>
<dbReference type="AlphaFoldDB" id="A0A1E3B142"/>
<dbReference type="Proteomes" id="UP000094569">
    <property type="component" value="Unassembled WGS sequence"/>
</dbReference>
<dbReference type="EMBL" id="JXNT01000023">
    <property type="protein sequence ID" value="ODM14644.1"/>
    <property type="molecule type" value="Genomic_DNA"/>
</dbReference>
<dbReference type="SUPFAM" id="SSF50475">
    <property type="entry name" value="FMN-binding split barrel"/>
    <property type="match status" value="1"/>
</dbReference>
<keyword evidence="2" id="KW-1185">Reference proteome</keyword>